<dbReference type="WBParaSite" id="PTRK_0000423600.1">
    <property type="protein sequence ID" value="PTRK_0000423600.1"/>
    <property type="gene ID" value="PTRK_0000423600"/>
</dbReference>
<reference evidence="3" key="1">
    <citation type="submission" date="2017-02" db="UniProtKB">
        <authorList>
            <consortium name="WormBaseParasite"/>
        </authorList>
    </citation>
    <scope>IDENTIFICATION</scope>
</reference>
<dbReference type="AlphaFoldDB" id="A0A0N4ZA29"/>
<evidence type="ECO:0000313" key="2">
    <source>
        <dbReference type="Proteomes" id="UP000038045"/>
    </source>
</evidence>
<keyword evidence="2" id="KW-1185">Reference proteome</keyword>
<sequence>MTTATSIRQHIAYFNENYPSLKIQYEDLYNKNGKCNFASKLTQLYEMMTADYDNFKTSNKIRPDPKTLEKFYYTKKLMKILKFYLKKDELTVDRIIKPDNSLIVETLVLMRKLHSARLEVAKHANEFKDRVKTNLESKDYLDAQLKKLENNCVKGEDYSKNREKLSEVRKNIEKLYEIKNNLVDDIKKGEEEGTGLQNNIEITEKRLVDLEKEYKKILGWLRDAKNDILLNDVFIIQEKSRNEETLGFMEREKDDLTKFIERDNKRYSIMEELNKVIDEKMEQLKYIQKKNNELNIIDTNIIEEEKKCQEQMRANFIRVDELKEAYKTISFDTYCCNEIWREYLLPNLPVFDEKIYSDIEKFKNIKKEEYFKKRSQKDS</sequence>
<feature type="coiled-coil region" evidence="1">
    <location>
        <begin position="165"/>
        <end position="213"/>
    </location>
</feature>
<organism evidence="2 3">
    <name type="scientific">Parastrongyloides trichosuri</name>
    <name type="common">Possum-specific nematode worm</name>
    <dbReference type="NCBI Taxonomy" id="131310"/>
    <lineage>
        <taxon>Eukaryota</taxon>
        <taxon>Metazoa</taxon>
        <taxon>Ecdysozoa</taxon>
        <taxon>Nematoda</taxon>
        <taxon>Chromadorea</taxon>
        <taxon>Rhabditida</taxon>
        <taxon>Tylenchina</taxon>
        <taxon>Panagrolaimomorpha</taxon>
        <taxon>Strongyloidoidea</taxon>
        <taxon>Strongyloididae</taxon>
        <taxon>Parastrongyloides</taxon>
    </lineage>
</organism>
<evidence type="ECO:0000256" key="1">
    <source>
        <dbReference type="SAM" id="Coils"/>
    </source>
</evidence>
<proteinExistence type="predicted"/>
<protein>
    <submittedName>
        <fullName evidence="3">Uncharacterized protein</fullName>
    </submittedName>
</protein>
<feature type="coiled-coil region" evidence="1">
    <location>
        <begin position="270"/>
        <end position="307"/>
    </location>
</feature>
<evidence type="ECO:0000313" key="3">
    <source>
        <dbReference type="WBParaSite" id="PTRK_0000423600.1"/>
    </source>
</evidence>
<name>A0A0N4ZA29_PARTI</name>
<accession>A0A0N4ZA29</accession>
<keyword evidence="1" id="KW-0175">Coiled coil</keyword>
<dbReference type="Proteomes" id="UP000038045">
    <property type="component" value="Unplaced"/>
</dbReference>